<dbReference type="PANTHER" id="PTHR33710">
    <property type="entry name" value="BNAC02G09200D PROTEIN"/>
    <property type="match status" value="1"/>
</dbReference>
<comment type="caution">
    <text evidence="1">The sequence shown here is derived from an EMBL/GenBank/DDBJ whole genome shotgun (WGS) entry which is preliminary data.</text>
</comment>
<proteinExistence type="predicted"/>
<reference evidence="1 2" key="1">
    <citation type="submission" date="2024-01" db="EMBL/GenBank/DDBJ databases">
        <title>The complete chloroplast genome sequence of Lithospermum erythrorhizon: insights into the phylogenetic relationship among Boraginaceae species and the maternal lineages of purple gromwells.</title>
        <authorList>
            <person name="Okada T."/>
            <person name="Watanabe K."/>
        </authorList>
    </citation>
    <scope>NUCLEOTIDE SEQUENCE [LARGE SCALE GENOMIC DNA]</scope>
</reference>
<dbReference type="AlphaFoldDB" id="A0AAV3RHL8"/>
<accession>A0AAV3RHL8</accession>
<evidence type="ECO:0008006" key="3">
    <source>
        <dbReference type="Google" id="ProtNLM"/>
    </source>
</evidence>
<name>A0AAV3RHL8_LITER</name>
<gene>
    <name evidence="1" type="ORF">LIER_28983</name>
</gene>
<dbReference type="PANTHER" id="PTHR33710:SF77">
    <property type="entry name" value="DNASE I-LIKE SUPERFAMILY PROTEIN"/>
    <property type="match status" value="1"/>
</dbReference>
<evidence type="ECO:0000313" key="1">
    <source>
        <dbReference type="EMBL" id="GAA0175889.1"/>
    </source>
</evidence>
<protein>
    <recommendedName>
        <fullName evidence="3">Reverse transcriptase domain-containing protein</fullName>
    </recommendedName>
</protein>
<dbReference type="EMBL" id="BAABME010009829">
    <property type="protein sequence ID" value="GAA0175889.1"/>
    <property type="molecule type" value="Genomic_DNA"/>
</dbReference>
<dbReference type="Gene3D" id="3.60.10.10">
    <property type="entry name" value="Endonuclease/exonuclease/phosphatase"/>
    <property type="match status" value="1"/>
</dbReference>
<dbReference type="Proteomes" id="UP001454036">
    <property type="component" value="Unassembled WGS sequence"/>
</dbReference>
<dbReference type="InterPro" id="IPR036691">
    <property type="entry name" value="Endo/exonu/phosph_ase_sf"/>
</dbReference>
<keyword evidence="2" id="KW-1185">Reference proteome</keyword>
<dbReference type="SUPFAM" id="SSF56219">
    <property type="entry name" value="DNase I-like"/>
    <property type="match status" value="1"/>
</dbReference>
<evidence type="ECO:0000313" key="2">
    <source>
        <dbReference type="Proteomes" id="UP001454036"/>
    </source>
</evidence>
<organism evidence="1 2">
    <name type="scientific">Lithospermum erythrorhizon</name>
    <name type="common">Purple gromwell</name>
    <name type="synonym">Lithospermum officinale var. erythrorhizon</name>
    <dbReference type="NCBI Taxonomy" id="34254"/>
    <lineage>
        <taxon>Eukaryota</taxon>
        <taxon>Viridiplantae</taxon>
        <taxon>Streptophyta</taxon>
        <taxon>Embryophyta</taxon>
        <taxon>Tracheophyta</taxon>
        <taxon>Spermatophyta</taxon>
        <taxon>Magnoliopsida</taxon>
        <taxon>eudicotyledons</taxon>
        <taxon>Gunneridae</taxon>
        <taxon>Pentapetalae</taxon>
        <taxon>asterids</taxon>
        <taxon>lamiids</taxon>
        <taxon>Boraginales</taxon>
        <taxon>Boraginaceae</taxon>
        <taxon>Boraginoideae</taxon>
        <taxon>Lithospermeae</taxon>
        <taxon>Lithospermum</taxon>
    </lineage>
</organism>
<sequence length="459" mass="52795">MVGFYDHHEVSKRKFSWELMRHIDSLSQLPTVYIGDFNEVLFPSEHVSHRRFRPTWQMNLFNQAVKDCGIIDIGCKGYPYTWSNTFIAPISTRAKLDRALAGRDWSTMFPEVVLHHGSTYHSDHLPLFLYLGNQTRGYIKPKPRFRFEASWCLYERSTEVVRDAWNANKRGDPGEMVFQGIRNCRLGLLNWKRVVLGDFQIRMEDKQLDLDLLQFPFILEDVKRGLFSMSGLKSPGPDAKVVGKAYYRKCATLFRGSSFIKNQRQGKKGYMSIKLDKLKAYDRVEWSFLRAMLIKLEFNALWVKVIMDYVTYVSYSVLINGDRTGFFKPSRGGSNWGLLWNPSPIYFLRNDTLLLGEATEDEALAFMAIVGQYEEWSEQKVSVQKSSVGFSPDVIQTKRDTITNILGMSEVATHGKYLGLPTTVGDSKKVVFTSLIERVKLKIVHWKPRLLSKAGSPST</sequence>